<evidence type="ECO:0000256" key="3">
    <source>
        <dbReference type="ARBA" id="ARBA00023110"/>
    </source>
</evidence>
<protein>
    <recommendedName>
        <fullName evidence="6">Peptidyl-prolyl cis-trans isomerase</fullName>
        <ecNumber evidence="6">5.2.1.8</ecNumber>
    </recommendedName>
</protein>
<feature type="region of interest" description="Disordered" evidence="7">
    <location>
        <begin position="1"/>
        <end position="21"/>
    </location>
</feature>
<sequence>MSKPADNSENGNKSVSENKSNKNSDFDLLRVINLNAEVESEADSKKLGLKDYPEDEVSPGKLITLNFSLAPTDNPTALIDSNFDKGPVSFKYGDGNILTGFEDAMIGLKAGDKKSFTVNAEQAFGLRNEDNIHCYPRYQFPADLLIEKGLMISFSDVGGNEQAGVIAEFNADEVKVDFNHPLADIDILFTVDIKAVKLI</sequence>
<feature type="compositionally biased region" description="Low complexity" evidence="7">
    <location>
        <begin position="7"/>
        <end position="18"/>
    </location>
</feature>
<dbReference type="Pfam" id="PF00254">
    <property type="entry name" value="FKBP_C"/>
    <property type="match status" value="1"/>
</dbReference>
<keyword evidence="3 5" id="KW-0697">Rotamase</keyword>
<feature type="domain" description="PPIase FKBP-type" evidence="8">
    <location>
        <begin position="60"/>
        <end position="154"/>
    </location>
</feature>
<dbReference type="SUPFAM" id="SSF54534">
    <property type="entry name" value="FKBP-like"/>
    <property type="match status" value="1"/>
</dbReference>
<organism evidence="9">
    <name type="scientific">SAR86 cluster bacterium</name>
    <dbReference type="NCBI Taxonomy" id="2030880"/>
    <lineage>
        <taxon>Bacteria</taxon>
        <taxon>Pseudomonadati</taxon>
        <taxon>Pseudomonadota</taxon>
        <taxon>Gammaproteobacteria</taxon>
        <taxon>SAR86 cluster</taxon>
    </lineage>
</organism>
<dbReference type="PANTHER" id="PTHR47861">
    <property type="entry name" value="FKBP-TYPE PEPTIDYL-PROLYL CIS-TRANS ISOMERASE SLYD"/>
    <property type="match status" value="1"/>
</dbReference>
<evidence type="ECO:0000256" key="2">
    <source>
        <dbReference type="ARBA" id="ARBA00006577"/>
    </source>
</evidence>
<evidence type="ECO:0000256" key="7">
    <source>
        <dbReference type="SAM" id="MobiDB-lite"/>
    </source>
</evidence>
<accession>A0A2A5CFF2</accession>
<gene>
    <name evidence="9" type="ORF">COA71_03560</name>
</gene>
<dbReference type="GO" id="GO:0003755">
    <property type="term" value="F:peptidyl-prolyl cis-trans isomerase activity"/>
    <property type="evidence" value="ECO:0007669"/>
    <property type="project" value="UniProtKB-UniRule"/>
</dbReference>
<dbReference type="Gene3D" id="3.10.50.40">
    <property type="match status" value="1"/>
</dbReference>
<dbReference type="PANTHER" id="PTHR47861:SF4">
    <property type="entry name" value="FKBP-TYPE 16 KDA PEPTIDYL-PROLYL CIS-TRANS ISOMERASE"/>
    <property type="match status" value="1"/>
</dbReference>
<evidence type="ECO:0000256" key="5">
    <source>
        <dbReference type="PROSITE-ProRule" id="PRU00277"/>
    </source>
</evidence>
<dbReference type="EC" id="5.2.1.8" evidence="6"/>
<dbReference type="InterPro" id="IPR048261">
    <property type="entry name" value="SlpA/SlyD-like_ins_sf"/>
</dbReference>
<comment type="catalytic activity">
    <reaction evidence="1 5 6">
        <text>[protein]-peptidylproline (omega=180) = [protein]-peptidylproline (omega=0)</text>
        <dbReference type="Rhea" id="RHEA:16237"/>
        <dbReference type="Rhea" id="RHEA-COMP:10747"/>
        <dbReference type="Rhea" id="RHEA-COMP:10748"/>
        <dbReference type="ChEBI" id="CHEBI:83833"/>
        <dbReference type="ChEBI" id="CHEBI:83834"/>
        <dbReference type="EC" id="5.2.1.8"/>
    </reaction>
</comment>
<dbReference type="EMBL" id="NVWI01000002">
    <property type="protein sequence ID" value="PCJ42599.1"/>
    <property type="molecule type" value="Genomic_DNA"/>
</dbReference>
<comment type="similarity">
    <text evidence="2 6">Belongs to the FKBP-type PPIase family.</text>
</comment>
<proteinExistence type="inferred from homology"/>
<evidence type="ECO:0000259" key="8">
    <source>
        <dbReference type="PROSITE" id="PS50059"/>
    </source>
</evidence>
<dbReference type="Gene3D" id="2.40.10.330">
    <property type="match status" value="1"/>
</dbReference>
<name>A0A2A5CFF2_9GAMM</name>
<dbReference type="InterPro" id="IPR046357">
    <property type="entry name" value="PPIase_dom_sf"/>
</dbReference>
<dbReference type="Proteomes" id="UP000228987">
    <property type="component" value="Unassembled WGS sequence"/>
</dbReference>
<evidence type="ECO:0000256" key="6">
    <source>
        <dbReference type="RuleBase" id="RU003915"/>
    </source>
</evidence>
<evidence type="ECO:0000256" key="4">
    <source>
        <dbReference type="ARBA" id="ARBA00023235"/>
    </source>
</evidence>
<evidence type="ECO:0000256" key="1">
    <source>
        <dbReference type="ARBA" id="ARBA00000971"/>
    </source>
</evidence>
<reference evidence="9" key="1">
    <citation type="journal article" date="2018" name="ISME J.">
        <title>A dynamic microbial community with high functional redundancy inhabits the cold, oxic subseafloor aquifer.</title>
        <authorList>
            <person name="Tully B.J."/>
            <person name="Wheat C.G."/>
            <person name="Glazer B.T."/>
            <person name="Huber J.A."/>
        </authorList>
    </citation>
    <scope>NUCLEOTIDE SEQUENCE</scope>
    <source>
        <strain evidence="9">NORP41</strain>
    </source>
</reference>
<keyword evidence="4 5" id="KW-0413">Isomerase</keyword>
<dbReference type="InterPro" id="IPR001179">
    <property type="entry name" value="PPIase_FKBP_dom"/>
</dbReference>
<comment type="caution">
    <text evidence="9">The sequence shown here is derived from an EMBL/GenBank/DDBJ whole genome shotgun (WGS) entry which is preliminary data.</text>
</comment>
<dbReference type="AlphaFoldDB" id="A0A2A5CFF2"/>
<dbReference type="PROSITE" id="PS50059">
    <property type="entry name" value="FKBP_PPIASE"/>
    <property type="match status" value="1"/>
</dbReference>
<evidence type="ECO:0000313" key="9">
    <source>
        <dbReference type="EMBL" id="PCJ42599.1"/>
    </source>
</evidence>